<sequence length="91" mass="9982">LSLEGLHRACPRQILVSVVHAHVVKTGRVEHFLCLASRDISDYPADLASLFVENVFPLMLVYNTEPGELLLFHCGAEVQGKPAVCHTGQES</sequence>
<proteinExistence type="predicted"/>
<organism evidence="1 2">
    <name type="scientific">Xenoophorus captivus</name>
    <dbReference type="NCBI Taxonomy" id="1517983"/>
    <lineage>
        <taxon>Eukaryota</taxon>
        <taxon>Metazoa</taxon>
        <taxon>Chordata</taxon>
        <taxon>Craniata</taxon>
        <taxon>Vertebrata</taxon>
        <taxon>Euteleostomi</taxon>
        <taxon>Actinopterygii</taxon>
        <taxon>Neopterygii</taxon>
        <taxon>Teleostei</taxon>
        <taxon>Neoteleostei</taxon>
        <taxon>Acanthomorphata</taxon>
        <taxon>Ovalentaria</taxon>
        <taxon>Atherinomorphae</taxon>
        <taxon>Cyprinodontiformes</taxon>
        <taxon>Goodeidae</taxon>
        <taxon>Xenoophorus</taxon>
    </lineage>
</organism>
<keyword evidence="2" id="KW-1185">Reference proteome</keyword>
<name>A0ABV0RVZ3_9TELE</name>
<gene>
    <name evidence="1" type="ORF">XENOCAPTIV_029857</name>
</gene>
<feature type="non-terminal residue" evidence="1">
    <location>
        <position position="1"/>
    </location>
</feature>
<evidence type="ECO:0000313" key="1">
    <source>
        <dbReference type="EMBL" id="MEQ2212373.1"/>
    </source>
</evidence>
<comment type="caution">
    <text evidence="1">The sequence shown here is derived from an EMBL/GenBank/DDBJ whole genome shotgun (WGS) entry which is preliminary data.</text>
</comment>
<accession>A0ABV0RVZ3</accession>
<dbReference type="Proteomes" id="UP001434883">
    <property type="component" value="Unassembled WGS sequence"/>
</dbReference>
<reference evidence="1 2" key="1">
    <citation type="submission" date="2021-06" db="EMBL/GenBank/DDBJ databases">
        <authorList>
            <person name="Palmer J.M."/>
        </authorList>
    </citation>
    <scope>NUCLEOTIDE SEQUENCE [LARGE SCALE GENOMIC DNA]</scope>
    <source>
        <strain evidence="1 2">XC_2019</strain>
        <tissue evidence="1">Muscle</tissue>
    </source>
</reference>
<dbReference type="EMBL" id="JAHRIN010059705">
    <property type="protein sequence ID" value="MEQ2212373.1"/>
    <property type="molecule type" value="Genomic_DNA"/>
</dbReference>
<protein>
    <submittedName>
        <fullName evidence="1">Uncharacterized protein</fullName>
    </submittedName>
</protein>
<evidence type="ECO:0000313" key="2">
    <source>
        <dbReference type="Proteomes" id="UP001434883"/>
    </source>
</evidence>